<name>A0A5C6C8Z8_9BACT</name>
<dbReference type="EMBL" id="SJPT01000008">
    <property type="protein sequence ID" value="TWU20652.1"/>
    <property type="molecule type" value="Genomic_DNA"/>
</dbReference>
<comment type="caution">
    <text evidence="1">The sequence shown here is derived from an EMBL/GenBank/DDBJ whole genome shotgun (WGS) entry which is preliminary data.</text>
</comment>
<organism evidence="1 2">
    <name type="scientific">Novipirellula galeiformis</name>
    <dbReference type="NCBI Taxonomy" id="2528004"/>
    <lineage>
        <taxon>Bacteria</taxon>
        <taxon>Pseudomonadati</taxon>
        <taxon>Planctomycetota</taxon>
        <taxon>Planctomycetia</taxon>
        <taxon>Pirellulales</taxon>
        <taxon>Pirellulaceae</taxon>
        <taxon>Novipirellula</taxon>
    </lineage>
</organism>
<proteinExistence type="predicted"/>
<evidence type="ECO:0000313" key="2">
    <source>
        <dbReference type="Proteomes" id="UP000316304"/>
    </source>
</evidence>
<sequence length="64" mass="6965">MRATSKTNRNAILPASSISISPRLEPFVDKRFDDVGLADVCGQSDIECDGVKRRGSIGRLTFPV</sequence>
<accession>A0A5C6C8Z8</accession>
<dbReference type="Proteomes" id="UP000316304">
    <property type="component" value="Unassembled WGS sequence"/>
</dbReference>
<gene>
    <name evidence="1" type="ORF">Pla52o_45310</name>
</gene>
<keyword evidence="2" id="KW-1185">Reference proteome</keyword>
<reference evidence="1 2" key="1">
    <citation type="submission" date="2019-02" db="EMBL/GenBank/DDBJ databases">
        <title>Deep-cultivation of Planctomycetes and their phenomic and genomic characterization uncovers novel biology.</title>
        <authorList>
            <person name="Wiegand S."/>
            <person name="Jogler M."/>
            <person name="Boedeker C."/>
            <person name="Pinto D."/>
            <person name="Vollmers J."/>
            <person name="Rivas-Marin E."/>
            <person name="Kohn T."/>
            <person name="Peeters S.H."/>
            <person name="Heuer A."/>
            <person name="Rast P."/>
            <person name="Oberbeckmann S."/>
            <person name="Bunk B."/>
            <person name="Jeske O."/>
            <person name="Meyerdierks A."/>
            <person name="Storesund J.E."/>
            <person name="Kallscheuer N."/>
            <person name="Luecker S."/>
            <person name="Lage O.M."/>
            <person name="Pohl T."/>
            <person name="Merkel B.J."/>
            <person name="Hornburger P."/>
            <person name="Mueller R.-W."/>
            <person name="Bruemmer F."/>
            <person name="Labrenz M."/>
            <person name="Spormann A.M."/>
            <person name="Op Den Camp H."/>
            <person name="Overmann J."/>
            <person name="Amann R."/>
            <person name="Jetten M.S.M."/>
            <person name="Mascher T."/>
            <person name="Medema M.H."/>
            <person name="Devos D.P."/>
            <person name="Kaster A.-K."/>
            <person name="Ovreas L."/>
            <person name="Rohde M."/>
            <person name="Galperin M.Y."/>
            <person name="Jogler C."/>
        </authorList>
    </citation>
    <scope>NUCLEOTIDE SEQUENCE [LARGE SCALE GENOMIC DNA]</scope>
    <source>
        <strain evidence="1 2">Pla52o</strain>
    </source>
</reference>
<dbReference type="AlphaFoldDB" id="A0A5C6C8Z8"/>
<evidence type="ECO:0000313" key="1">
    <source>
        <dbReference type="EMBL" id="TWU20652.1"/>
    </source>
</evidence>
<protein>
    <submittedName>
        <fullName evidence="1">Uncharacterized protein</fullName>
    </submittedName>
</protein>